<dbReference type="EMBL" id="BBIO01000001">
    <property type="protein sequence ID" value="GAK43576.1"/>
    <property type="molecule type" value="Genomic_DNA"/>
</dbReference>
<dbReference type="eggNOG" id="COG0740">
    <property type="taxonomic scope" value="Bacteria"/>
</dbReference>
<dbReference type="InterPro" id="IPR029045">
    <property type="entry name" value="ClpP/crotonase-like_dom_sf"/>
</dbReference>
<keyword evidence="1" id="KW-0645">Protease</keyword>
<protein>
    <submittedName>
        <fullName evidence="1">Protease subunit of ATP-dependent Clp protease</fullName>
    </submittedName>
</protein>
<reference evidence="1 2" key="1">
    <citation type="submission" date="2014-07" db="EMBL/GenBank/DDBJ databases">
        <title>Tepidicaulis marinum gen. nov., sp. nov., a novel marine bacterium denitrifying nitrate to nitrous oxide strictly under microaerobic conditions.</title>
        <authorList>
            <person name="Takeuchi M."/>
            <person name="Yamagishi T."/>
            <person name="Kamagata Y."/>
            <person name="Oshima K."/>
            <person name="Hattori M."/>
            <person name="Katayama T."/>
            <person name="Hanada S."/>
            <person name="Tamaki H."/>
            <person name="Marumo K."/>
            <person name="Maeda H."/>
            <person name="Nedachi M."/>
            <person name="Iwasaki W."/>
            <person name="Suwa Y."/>
            <person name="Sakata S."/>
        </authorList>
    </citation>
    <scope>NUCLEOTIDE SEQUENCE [LARGE SCALE GENOMIC DNA]</scope>
    <source>
        <strain evidence="1 2">MA2</strain>
    </source>
</reference>
<organism evidence="1 2">
    <name type="scientific">Tepidicaulis marinus</name>
    <dbReference type="NCBI Taxonomy" id="1333998"/>
    <lineage>
        <taxon>Bacteria</taxon>
        <taxon>Pseudomonadati</taxon>
        <taxon>Pseudomonadota</taxon>
        <taxon>Alphaproteobacteria</taxon>
        <taxon>Hyphomicrobiales</taxon>
        <taxon>Parvibaculaceae</taxon>
        <taxon>Tepidicaulis</taxon>
    </lineage>
</organism>
<dbReference type="Gene3D" id="3.90.226.10">
    <property type="entry name" value="2-enoyl-CoA Hydratase, Chain A, domain 1"/>
    <property type="match status" value="1"/>
</dbReference>
<comment type="caution">
    <text evidence="1">The sequence shown here is derived from an EMBL/GenBank/DDBJ whole genome shotgun (WGS) entry which is preliminary data.</text>
</comment>
<dbReference type="Proteomes" id="UP000028702">
    <property type="component" value="Unassembled WGS sequence"/>
</dbReference>
<dbReference type="GO" id="GO:0051117">
    <property type="term" value="F:ATPase binding"/>
    <property type="evidence" value="ECO:0007669"/>
    <property type="project" value="TreeGrafter"/>
</dbReference>
<keyword evidence="1" id="KW-0378">Hydrolase</keyword>
<proteinExistence type="predicted"/>
<keyword evidence="2" id="KW-1185">Reference proteome</keyword>
<dbReference type="PANTHER" id="PTHR10381:SF11">
    <property type="entry name" value="ATP-DEPENDENT CLP PROTEASE PROTEOLYTIC SUBUNIT, MITOCHONDRIAL"/>
    <property type="match status" value="1"/>
</dbReference>
<sequence>MEKLYAHHCGRTEEEMHKAMERDKYFAPEEAKAFGLIDQVVAARPAP</sequence>
<dbReference type="Pfam" id="PF00574">
    <property type="entry name" value="CLP_protease"/>
    <property type="match status" value="1"/>
</dbReference>
<dbReference type="SUPFAM" id="SSF52096">
    <property type="entry name" value="ClpP/crotonase"/>
    <property type="match status" value="1"/>
</dbReference>
<name>A0A081B6A8_9HYPH</name>
<evidence type="ECO:0000313" key="2">
    <source>
        <dbReference type="Proteomes" id="UP000028702"/>
    </source>
</evidence>
<evidence type="ECO:0000313" key="1">
    <source>
        <dbReference type="EMBL" id="GAK43576.1"/>
    </source>
</evidence>
<dbReference type="GO" id="GO:0009368">
    <property type="term" value="C:endopeptidase Clp complex"/>
    <property type="evidence" value="ECO:0007669"/>
    <property type="project" value="TreeGrafter"/>
</dbReference>
<dbReference type="PANTHER" id="PTHR10381">
    <property type="entry name" value="ATP-DEPENDENT CLP PROTEASE PROTEOLYTIC SUBUNIT"/>
    <property type="match status" value="1"/>
</dbReference>
<dbReference type="GO" id="GO:0004252">
    <property type="term" value="F:serine-type endopeptidase activity"/>
    <property type="evidence" value="ECO:0007669"/>
    <property type="project" value="TreeGrafter"/>
</dbReference>
<gene>
    <name evidence="1" type="ORF">M2A_0075</name>
</gene>
<dbReference type="AlphaFoldDB" id="A0A081B6A8"/>
<dbReference type="STRING" id="1333998.M2A_0075"/>
<dbReference type="InterPro" id="IPR023562">
    <property type="entry name" value="ClpP/TepA"/>
</dbReference>
<dbReference type="GO" id="GO:0006515">
    <property type="term" value="P:protein quality control for misfolded or incompletely synthesized proteins"/>
    <property type="evidence" value="ECO:0007669"/>
    <property type="project" value="TreeGrafter"/>
</dbReference>
<accession>A0A081B6A8</accession>
<dbReference type="GO" id="GO:0004176">
    <property type="term" value="F:ATP-dependent peptidase activity"/>
    <property type="evidence" value="ECO:0007669"/>
    <property type="project" value="TreeGrafter"/>
</dbReference>